<comment type="caution">
    <text evidence="2">The sequence shown here is derived from an EMBL/GenBank/DDBJ whole genome shotgun (WGS) entry which is preliminary data.</text>
</comment>
<reference evidence="2 3" key="1">
    <citation type="submission" date="2019-03" db="EMBL/GenBank/DDBJ databases">
        <authorList>
            <person name="Liu G."/>
        </authorList>
    </citation>
    <scope>NUCLEOTIDE SEQUENCE [LARGE SCALE GENOMIC DNA]</scope>
    <source>
        <strain evidence="2 3">DSM 19099</strain>
    </source>
</reference>
<keyword evidence="1" id="KW-1133">Transmembrane helix</keyword>
<accession>A0A4Y7WML1</accession>
<protein>
    <submittedName>
        <fullName evidence="2">DUF998 domain-containing protein</fullName>
    </submittedName>
</protein>
<feature type="transmembrane region" description="Helical" evidence="1">
    <location>
        <begin position="123"/>
        <end position="141"/>
    </location>
</feature>
<dbReference type="EMBL" id="SNUX01000002">
    <property type="protein sequence ID" value="TES49740.1"/>
    <property type="molecule type" value="Genomic_DNA"/>
</dbReference>
<organism evidence="2 3">
    <name type="scientific">Shouchella lehensis</name>
    <dbReference type="NCBI Taxonomy" id="300825"/>
    <lineage>
        <taxon>Bacteria</taxon>
        <taxon>Bacillati</taxon>
        <taxon>Bacillota</taxon>
        <taxon>Bacilli</taxon>
        <taxon>Bacillales</taxon>
        <taxon>Bacillaceae</taxon>
        <taxon>Shouchella</taxon>
    </lineage>
</organism>
<evidence type="ECO:0000256" key="1">
    <source>
        <dbReference type="SAM" id="Phobius"/>
    </source>
</evidence>
<feature type="transmembrane region" description="Helical" evidence="1">
    <location>
        <begin position="153"/>
        <end position="174"/>
    </location>
</feature>
<feature type="transmembrane region" description="Helical" evidence="1">
    <location>
        <begin position="180"/>
        <end position="199"/>
    </location>
</feature>
<gene>
    <name evidence="2" type="ORF">E2L03_09795</name>
</gene>
<sequence>MKIPFRIGVGSWIVLLSYFVYEPFAIRASIAPYFYLSQPMSDLGITECGVGTYPWADYFICSPHAPIVNSLFLLTGIVLLIGLWGLKERVKLSRIGKAGFVFLFLFAVGFSFSVIPANVSFEWHTYPALVMFVVAPALFFISVKLNKGKRLTMISAGLLTMIKVAIMAVAFLPIEWGGLLQRLFYFVFYCWGLGMMVRLKGK</sequence>
<keyword evidence="1" id="KW-0472">Membrane</keyword>
<dbReference type="AlphaFoldDB" id="A0A4Y7WML1"/>
<feature type="transmembrane region" description="Helical" evidence="1">
    <location>
        <begin position="98"/>
        <end position="117"/>
    </location>
</feature>
<evidence type="ECO:0000313" key="3">
    <source>
        <dbReference type="Proteomes" id="UP000298210"/>
    </source>
</evidence>
<feature type="transmembrane region" description="Helical" evidence="1">
    <location>
        <begin position="67"/>
        <end position="86"/>
    </location>
</feature>
<dbReference type="RefSeq" id="WP_134259091.1">
    <property type="nucleotide sequence ID" value="NZ_LDIM01000006.1"/>
</dbReference>
<evidence type="ECO:0000313" key="2">
    <source>
        <dbReference type="EMBL" id="TES49740.1"/>
    </source>
</evidence>
<dbReference type="Proteomes" id="UP000298210">
    <property type="component" value="Unassembled WGS sequence"/>
</dbReference>
<proteinExistence type="predicted"/>
<name>A0A4Y7WML1_9BACI</name>
<feature type="transmembrane region" description="Helical" evidence="1">
    <location>
        <begin position="12"/>
        <end position="35"/>
    </location>
</feature>
<keyword evidence="1" id="KW-0812">Transmembrane</keyword>